<organism evidence="2 3">
    <name type="scientific">Paenibacillus riograndensis SBR5</name>
    <dbReference type="NCBI Taxonomy" id="1073571"/>
    <lineage>
        <taxon>Bacteria</taxon>
        <taxon>Bacillati</taxon>
        <taxon>Bacillota</taxon>
        <taxon>Bacilli</taxon>
        <taxon>Bacillales</taxon>
        <taxon>Paenibacillaceae</taxon>
        <taxon>Paenibacillus</taxon>
        <taxon>Paenibacillus sonchi group</taxon>
    </lineage>
</organism>
<dbReference type="Pfam" id="PF11181">
    <property type="entry name" value="YflT"/>
    <property type="match status" value="1"/>
</dbReference>
<protein>
    <recommendedName>
        <fullName evidence="1">General stress protein 17M-like domain-containing protein</fullName>
    </recommendedName>
</protein>
<dbReference type="InterPro" id="IPR025889">
    <property type="entry name" value="GSP17M-like_dom"/>
</dbReference>
<reference evidence="3" key="1">
    <citation type="submission" date="2015-03" db="EMBL/GenBank/DDBJ databases">
        <authorList>
            <person name="Wibberg D."/>
        </authorList>
    </citation>
    <scope>NUCLEOTIDE SEQUENCE [LARGE SCALE GENOMIC DNA]</scope>
</reference>
<dbReference type="KEGG" id="pri:PRIO_5913"/>
<dbReference type="PATRIC" id="fig|1073571.4.peg.6327"/>
<accession>A0A0E4CZ94</accession>
<dbReference type="RefSeq" id="WP_020426858.1">
    <property type="nucleotide sequence ID" value="NZ_AGBD01000246.1"/>
</dbReference>
<dbReference type="HOGENOM" id="CLU_150010_1_0_9"/>
<evidence type="ECO:0000313" key="3">
    <source>
        <dbReference type="Proteomes" id="UP000033163"/>
    </source>
</evidence>
<evidence type="ECO:0000313" key="2">
    <source>
        <dbReference type="EMBL" id="CQR58282.1"/>
    </source>
</evidence>
<dbReference type="EMBL" id="LN831776">
    <property type="protein sequence ID" value="CQR58282.1"/>
    <property type="molecule type" value="Genomic_DNA"/>
</dbReference>
<evidence type="ECO:0000259" key="1">
    <source>
        <dbReference type="Pfam" id="PF11181"/>
    </source>
</evidence>
<name>A0A0E4CZ94_9BACL</name>
<dbReference type="STRING" id="483937.AMQ84_11315"/>
<gene>
    <name evidence="2" type="ORF">PRIO_5913</name>
</gene>
<feature type="domain" description="General stress protein 17M-like" evidence="1">
    <location>
        <begin position="11"/>
        <end position="104"/>
    </location>
</feature>
<sequence>MDSIRTQAYAKLLENGIQAIEEVNRLLGSGYTRDDLYVISHNEDREGRIADAADTNEVGLHEEGLFGAIANMFRSRGDALRNKITSLGFSAAEAAYYEKELDSGKVLVIAKKNLH</sequence>
<proteinExistence type="predicted"/>
<dbReference type="Proteomes" id="UP000033163">
    <property type="component" value="Chromosome I"/>
</dbReference>
<dbReference type="AlphaFoldDB" id="A0A0E4CZ94"/>